<dbReference type="InterPro" id="IPR002018">
    <property type="entry name" value="CarbesteraseB"/>
</dbReference>
<name>A0ABU3SIG1_9MICO</name>
<evidence type="ECO:0000313" key="5">
    <source>
        <dbReference type="EMBL" id="MDU0344564.1"/>
    </source>
</evidence>
<evidence type="ECO:0000256" key="3">
    <source>
        <dbReference type="RuleBase" id="RU361235"/>
    </source>
</evidence>
<dbReference type="InterPro" id="IPR050309">
    <property type="entry name" value="Type-B_Carboxylest/Lipase"/>
</dbReference>
<dbReference type="RefSeq" id="WP_316003349.1">
    <property type="nucleotide sequence ID" value="NZ_JAWDIT010000001.1"/>
</dbReference>
<organism evidence="5 6">
    <name type="scientific">Microbacterium phycohabitans</name>
    <dbReference type="NCBI Taxonomy" id="3075993"/>
    <lineage>
        <taxon>Bacteria</taxon>
        <taxon>Bacillati</taxon>
        <taxon>Actinomycetota</taxon>
        <taxon>Actinomycetes</taxon>
        <taxon>Micrococcales</taxon>
        <taxon>Microbacteriaceae</taxon>
        <taxon>Microbacterium</taxon>
    </lineage>
</organism>
<dbReference type="PROSITE" id="PS00122">
    <property type="entry name" value="CARBOXYLESTERASE_B_1"/>
    <property type="match status" value="1"/>
</dbReference>
<proteinExistence type="inferred from homology"/>
<dbReference type="EMBL" id="JAWDIT010000001">
    <property type="protein sequence ID" value="MDU0344564.1"/>
    <property type="molecule type" value="Genomic_DNA"/>
</dbReference>
<comment type="similarity">
    <text evidence="1 3">Belongs to the type-B carboxylesterase/lipase family.</text>
</comment>
<keyword evidence="6" id="KW-1185">Reference proteome</keyword>
<keyword evidence="2 3" id="KW-0378">Hydrolase</keyword>
<reference evidence="5 6" key="1">
    <citation type="submission" date="2023-09" db="EMBL/GenBank/DDBJ databases">
        <title>Microbacterium fusihabitans sp. nov., Microbacterium phycihabitans sp. nov., and Microbacterium cervinum sp. nov., isolated from dried seaweeds of beach.</title>
        <authorList>
            <person name="Lee S.D."/>
        </authorList>
    </citation>
    <scope>NUCLEOTIDE SEQUENCE [LARGE SCALE GENOMIC DNA]</scope>
    <source>
        <strain evidence="5 6">KSW2-29</strain>
    </source>
</reference>
<evidence type="ECO:0000259" key="4">
    <source>
        <dbReference type="Pfam" id="PF00135"/>
    </source>
</evidence>
<evidence type="ECO:0000256" key="2">
    <source>
        <dbReference type="ARBA" id="ARBA00022801"/>
    </source>
</evidence>
<dbReference type="EC" id="3.1.1.-" evidence="3"/>
<protein>
    <recommendedName>
        <fullName evidence="3">Carboxylic ester hydrolase</fullName>
        <ecNumber evidence="3">3.1.1.-</ecNumber>
    </recommendedName>
</protein>
<dbReference type="InterPro" id="IPR019826">
    <property type="entry name" value="Carboxylesterase_B_AS"/>
</dbReference>
<dbReference type="SUPFAM" id="SSF53474">
    <property type="entry name" value="alpha/beta-Hydrolases"/>
    <property type="match status" value="1"/>
</dbReference>
<evidence type="ECO:0000313" key="6">
    <source>
        <dbReference type="Proteomes" id="UP001261125"/>
    </source>
</evidence>
<dbReference type="Proteomes" id="UP001261125">
    <property type="component" value="Unassembled WGS sequence"/>
</dbReference>
<evidence type="ECO:0000256" key="1">
    <source>
        <dbReference type="ARBA" id="ARBA00005964"/>
    </source>
</evidence>
<comment type="caution">
    <text evidence="5">The sequence shown here is derived from an EMBL/GenBank/DDBJ whole genome shotgun (WGS) entry which is preliminary data.</text>
</comment>
<sequence length="471" mass="50375">MSRPVIVTETGPVAGSSAERVERYLGIPYAAAPTGARRFARPEPVEPWDAVREATEFGPTSPQSPYPGATGELLASTIIPGDDVLTVNVWRPEDAEGAAVMLWFHGGALERGTAALSTYDGTPFARDGVVFVSANYRLGAEGFSVLPDAPRNLGLADAAEALRWTHRNIARFGGDPARISIFGESAGGAVVAALLSRDDLRPLIAGAIIESGPLDAETPQRAARPIRGIARALGVDATAAALREVAPERLVAARDRLAARSTPLRGTPGFTAAIDPATLPESPRRALVTADVPVLIGTNTDEYRLWYPPAALARLTRRTYAVLALAKRLPRGVWAAYRRALPDALAGEMIGQVLTDLILRAPAVEVARSRTAPTFVYEFAWQSPVRDLRAAHALEIGFVFDALDDAAGQRMTGPAAPRELAQRMHADWIRFAETGDPGWSAFADGGRVRRYDTVTSDVELPRAEALAALMR</sequence>
<dbReference type="PANTHER" id="PTHR11559">
    <property type="entry name" value="CARBOXYLESTERASE"/>
    <property type="match status" value="1"/>
</dbReference>
<dbReference type="Gene3D" id="3.40.50.1820">
    <property type="entry name" value="alpha/beta hydrolase"/>
    <property type="match status" value="1"/>
</dbReference>
<accession>A0ABU3SIG1</accession>
<dbReference type="Pfam" id="PF00135">
    <property type="entry name" value="COesterase"/>
    <property type="match status" value="1"/>
</dbReference>
<feature type="domain" description="Carboxylesterase type B" evidence="4">
    <location>
        <begin position="3"/>
        <end position="437"/>
    </location>
</feature>
<dbReference type="InterPro" id="IPR029058">
    <property type="entry name" value="AB_hydrolase_fold"/>
</dbReference>
<gene>
    <name evidence="5" type="ORF">RWH44_02495</name>
</gene>